<dbReference type="EMBL" id="BRLB01000001">
    <property type="protein sequence ID" value="GKX27833.1"/>
    <property type="molecule type" value="Genomic_DNA"/>
</dbReference>
<keyword evidence="3" id="KW-1185">Reference proteome</keyword>
<reference evidence="2" key="1">
    <citation type="submission" date="2022-06" db="EMBL/GenBank/DDBJ databases">
        <title>Vallitalea longa sp. nov., an anaerobic bacterium isolated from marine sediment.</title>
        <authorList>
            <person name="Hirano S."/>
            <person name="Terahara T."/>
            <person name="Mori K."/>
            <person name="Hamada M."/>
            <person name="Matsumoto R."/>
            <person name="Kobayashi T."/>
        </authorList>
    </citation>
    <scope>NUCLEOTIDE SEQUENCE</scope>
    <source>
        <strain evidence="2">SH18-1</strain>
    </source>
</reference>
<proteinExistence type="predicted"/>
<gene>
    <name evidence="2" type="ORF">SH1V18_03130</name>
</gene>
<feature type="domain" description="Peptidase C51" evidence="1">
    <location>
        <begin position="158"/>
        <end position="296"/>
    </location>
</feature>
<dbReference type="RefSeq" id="WP_281811535.1">
    <property type="nucleotide sequence ID" value="NZ_BRLB01000001.1"/>
</dbReference>
<dbReference type="InterPro" id="IPR007921">
    <property type="entry name" value="CHAP_dom"/>
</dbReference>
<dbReference type="Pfam" id="PF05257">
    <property type="entry name" value="CHAP"/>
    <property type="match status" value="1"/>
</dbReference>
<protein>
    <recommendedName>
        <fullName evidence="1">Peptidase C51 domain-containing protein</fullName>
    </recommendedName>
</protein>
<dbReference type="SUPFAM" id="SSF54001">
    <property type="entry name" value="Cysteine proteinases"/>
    <property type="match status" value="1"/>
</dbReference>
<dbReference type="InterPro" id="IPR038765">
    <property type="entry name" value="Papain-like_cys_pep_sf"/>
</dbReference>
<sequence>MATGKVINQTPVYYGPSTSYPSENSYAGPNDTVTILWAEGAWYYIEYPAGTKKKRMYIKDSAVSQKSGNISTYNPNLQVRYCLASTKTYCGPSSTIYPSAGSISKSEEVHFLYYKKEGNYALIEYNISGNKMKRAWVDSMKLGTEQPIPSPVVGQRPSDMNINSDSYMSNTNMYYHANLVGQCTWFCWGRAHEKKGKALSFHGGNNGRQWYANINTSNVTKRPASLGPITNAICSISYGDNKPGHVLFVELVEENTIYYTEANYPRDDRLSSNDGIVKSCDKNQFPVSGTVMGYIVL</sequence>
<organism evidence="2 3">
    <name type="scientific">Vallitalea longa</name>
    <dbReference type="NCBI Taxonomy" id="2936439"/>
    <lineage>
        <taxon>Bacteria</taxon>
        <taxon>Bacillati</taxon>
        <taxon>Bacillota</taxon>
        <taxon>Clostridia</taxon>
        <taxon>Lachnospirales</taxon>
        <taxon>Vallitaleaceae</taxon>
        <taxon>Vallitalea</taxon>
    </lineage>
</organism>
<dbReference type="Proteomes" id="UP001144256">
    <property type="component" value="Unassembled WGS sequence"/>
</dbReference>
<evidence type="ECO:0000313" key="2">
    <source>
        <dbReference type="EMBL" id="GKX27833.1"/>
    </source>
</evidence>
<comment type="caution">
    <text evidence="2">The sequence shown here is derived from an EMBL/GenBank/DDBJ whole genome shotgun (WGS) entry which is preliminary data.</text>
</comment>
<evidence type="ECO:0000259" key="1">
    <source>
        <dbReference type="PROSITE" id="PS50911"/>
    </source>
</evidence>
<dbReference type="PROSITE" id="PS50911">
    <property type="entry name" value="CHAP"/>
    <property type="match status" value="1"/>
</dbReference>
<dbReference type="Gene3D" id="3.90.1720.10">
    <property type="entry name" value="endopeptidase domain like (from Nostoc punctiforme)"/>
    <property type="match status" value="1"/>
</dbReference>
<name>A0A9W5Y8Q6_9FIRM</name>
<evidence type="ECO:0000313" key="3">
    <source>
        <dbReference type="Proteomes" id="UP001144256"/>
    </source>
</evidence>
<dbReference type="AlphaFoldDB" id="A0A9W5Y8Q6"/>
<accession>A0A9W5Y8Q6</accession>